<dbReference type="GeneTree" id="ENSGT00390000015549"/>
<sequence length="123" mass="14089">MAYGLPRKNTVKTILRGCCYNVQEPWDLAVLTKTWYMNLANINLPFLEEISFGGSVQLTKCNPVKDGLLPSVESIKLEREYEVKRLCKLKCQENTSEEIQLLLRERPAGLRRPLPSKLQSAHD</sequence>
<keyword evidence="2" id="KW-1185">Reference proteome</keyword>
<accession>A0A8I3X3X9</accession>
<gene>
    <name evidence="1" type="primary">C4orf36</name>
    <name evidence="1" type="synonym">C3H4orf36</name>
</gene>
<dbReference type="Pfam" id="PF15022">
    <property type="entry name" value="DUF4522"/>
    <property type="match status" value="1"/>
</dbReference>
<dbReference type="PANTHER" id="PTHR38002:SF1">
    <property type="entry name" value="CHROMOSOME 4 OPEN READING FRAME 36"/>
    <property type="match status" value="1"/>
</dbReference>
<dbReference type="Ensembl" id="ENSCJAT00000118606.1">
    <property type="protein sequence ID" value="ENSCJAP00000087114.1"/>
    <property type="gene ID" value="ENSCJAG00000070848.1"/>
</dbReference>
<proteinExistence type="predicted"/>
<dbReference type="AlphaFoldDB" id="A0A8I3X3X9"/>
<reference evidence="1" key="2">
    <citation type="submission" date="2025-08" db="UniProtKB">
        <authorList>
            <consortium name="Ensembl"/>
        </authorList>
    </citation>
    <scope>IDENTIFICATION</scope>
</reference>
<protein>
    <submittedName>
        <fullName evidence="1">Chromosome 4 open reading frame 36</fullName>
    </submittedName>
</protein>
<dbReference type="InterPro" id="IPR027825">
    <property type="entry name" value="DUF4522"/>
</dbReference>
<reference evidence="1" key="3">
    <citation type="submission" date="2025-09" db="UniProtKB">
        <authorList>
            <consortium name="Ensembl"/>
        </authorList>
    </citation>
    <scope>IDENTIFICATION</scope>
</reference>
<dbReference type="OMA" id="YEVQEPW"/>
<dbReference type="Proteomes" id="UP000008225">
    <property type="component" value="Chromosome 3"/>
</dbReference>
<dbReference type="OrthoDB" id="9821984at2759"/>
<reference evidence="1 2" key="1">
    <citation type="submission" date="2009-03" db="EMBL/GenBank/DDBJ databases">
        <authorList>
            <person name="Warren W."/>
            <person name="Ye L."/>
            <person name="Minx P."/>
            <person name="Worley K."/>
            <person name="Gibbs R."/>
            <person name="Wilson R.K."/>
        </authorList>
    </citation>
    <scope>NUCLEOTIDE SEQUENCE [LARGE SCALE GENOMIC DNA]</scope>
</reference>
<dbReference type="PANTHER" id="PTHR38002">
    <property type="entry name" value="C4ORF36 ISOFORM 11"/>
    <property type="match status" value="1"/>
</dbReference>
<evidence type="ECO:0000313" key="1">
    <source>
        <dbReference type="Ensembl" id="ENSCJAP00000087114.1"/>
    </source>
</evidence>
<evidence type="ECO:0000313" key="2">
    <source>
        <dbReference type="Proteomes" id="UP000008225"/>
    </source>
</evidence>
<name>A0A8I3X3X9_CALJA</name>
<organism evidence="1 2">
    <name type="scientific">Callithrix jacchus</name>
    <name type="common">White-tufted-ear marmoset</name>
    <name type="synonym">Simia Jacchus</name>
    <dbReference type="NCBI Taxonomy" id="9483"/>
    <lineage>
        <taxon>Eukaryota</taxon>
        <taxon>Metazoa</taxon>
        <taxon>Chordata</taxon>
        <taxon>Craniata</taxon>
        <taxon>Vertebrata</taxon>
        <taxon>Euteleostomi</taxon>
        <taxon>Mammalia</taxon>
        <taxon>Eutheria</taxon>
        <taxon>Euarchontoglires</taxon>
        <taxon>Primates</taxon>
        <taxon>Haplorrhini</taxon>
        <taxon>Platyrrhini</taxon>
        <taxon>Cebidae</taxon>
        <taxon>Callitrichinae</taxon>
        <taxon>Callithrix</taxon>
        <taxon>Callithrix</taxon>
    </lineage>
</organism>